<evidence type="ECO:0000313" key="1">
    <source>
        <dbReference type="EMBL" id="EJW01601.1"/>
    </source>
</evidence>
<keyword evidence="2" id="KW-1185">Reference proteome</keyword>
<dbReference type="Proteomes" id="UP000003163">
    <property type="component" value="Unassembled WGS sequence"/>
</dbReference>
<dbReference type="EMBL" id="AFBI03000135">
    <property type="protein sequence ID" value="EJW01601.1"/>
    <property type="molecule type" value="Genomic_DNA"/>
</dbReference>
<reference evidence="2" key="2">
    <citation type="submission" date="2015-07" db="EMBL/GenBank/DDBJ databases">
        <title>Contrasting host-pathogen interactions and genome evolution in two generalist and specialist microsporidian pathogens of mosquitoes.</title>
        <authorList>
            <consortium name="The Broad Institute Genomics Platform"/>
            <consortium name="The Broad Institute Genome Sequencing Center for Infectious Disease"/>
            <person name="Cuomo C.A."/>
            <person name="Sanscrainte N.D."/>
            <person name="Goldberg J.M."/>
            <person name="Heiman D."/>
            <person name="Young S."/>
            <person name="Zeng Q."/>
            <person name="Becnel J.J."/>
            <person name="Birren B.W."/>
        </authorList>
    </citation>
    <scope>NUCLEOTIDE SEQUENCE [LARGE SCALE GENOMIC DNA]</scope>
    <source>
        <strain evidence="2">USNM 41457</strain>
    </source>
</reference>
<dbReference type="VEuPathDB" id="MicrosporidiaDB:EDEG_03859"/>
<accession>J9D198</accession>
<dbReference type="HOGENOM" id="CLU_1124515_0_0_1"/>
<evidence type="ECO:0000313" key="2">
    <source>
        <dbReference type="Proteomes" id="UP000003163"/>
    </source>
</evidence>
<sequence length="247" mass="28187">MSKLLKQITRTIILFCLVKQSVYEQDPAVFKFLHESLNPPILIVNQLYGDRALTVYGTHKPITQIFPANLGKVTPELLPFQILRSYYRPSDQGIWFEWTLEKVIVDSLLNENVNIDESVRLSKSFMSNNSLSENKVYLIASGSEIHGTRVLRETDMLMELTKVPDNMRYFNLMKDDTLCLTVGEYHEARDSYGLLFKPCDMSPSQNFTFVSLMKAVCILGFDNICDNTEGAIAKAEDIAKSRIEILI</sequence>
<gene>
    <name evidence="1" type="ORF">EDEG_03859</name>
</gene>
<organism evidence="1 2">
    <name type="scientific">Edhazardia aedis (strain USNM 41457)</name>
    <name type="common">Microsporidian parasite</name>
    <dbReference type="NCBI Taxonomy" id="1003232"/>
    <lineage>
        <taxon>Eukaryota</taxon>
        <taxon>Fungi</taxon>
        <taxon>Fungi incertae sedis</taxon>
        <taxon>Microsporidia</taxon>
        <taxon>Edhazardia</taxon>
    </lineage>
</organism>
<dbReference type="OMA" id="GLEECTH"/>
<name>J9D198_EDHAE</name>
<comment type="caution">
    <text evidence="1">The sequence shown here is derived from an EMBL/GenBank/DDBJ whole genome shotgun (WGS) entry which is preliminary data.</text>
</comment>
<reference evidence="1 2" key="1">
    <citation type="submission" date="2011-08" db="EMBL/GenBank/DDBJ databases">
        <authorList>
            <person name="Liu Z.J."/>
            <person name="Shi F.L."/>
            <person name="Lu J.Q."/>
            <person name="Li M."/>
            <person name="Wang Z.L."/>
        </authorList>
    </citation>
    <scope>NUCLEOTIDE SEQUENCE [LARGE SCALE GENOMIC DNA]</scope>
    <source>
        <strain evidence="1 2">USNM 41457</strain>
    </source>
</reference>
<dbReference type="AlphaFoldDB" id="J9D198"/>
<dbReference type="InParanoid" id="J9D198"/>
<proteinExistence type="predicted"/>
<protein>
    <submittedName>
        <fullName evidence="1">Uncharacterized protein</fullName>
    </submittedName>
</protein>